<evidence type="ECO:0000313" key="1">
    <source>
        <dbReference type="EMBL" id="SHJ76035.1"/>
    </source>
</evidence>
<dbReference type="OrthoDB" id="886347at2"/>
<proteinExistence type="predicted"/>
<reference evidence="1 2" key="1">
    <citation type="submission" date="2016-11" db="EMBL/GenBank/DDBJ databases">
        <authorList>
            <person name="Jaros S."/>
            <person name="Januszkiewicz K."/>
            <person name="Wedrychowicz H."/>
        </authorList>
    </citation>
    <scope>NUCLEOTIDE SEQUENCE [LARGE SCALE GENOMIC DNA]</scope>
    <source>
        <strain evidence="1 2">DSM 21074</strain>
    </source>
</reference>
<organism evidence="1 2">
    <name type="scientific">Hymenobacter daecheongensis DSM 21074</name>
    <dbReference type="NCBI Taxonomy" id="1121955"/>
    <lineage>
        <taxon>Bacteria</taxon>
        <taxon>Pseudomonadati</taxon>
        <taxon>Bacteroidota</taxon>
        <taxon>Cytophagia</taxon>
        <taxon>Cytophagales</taxon>
        <taxon>Hymenobacteraceae</taxon>
        <taxon>Hymenobacter</taxon>
    </lineage>
</organism>
<sequence length="112" mass="12633">MIKTNKPQEYTPEQIEAFEARSENKSRGKVSLFRFPSDDNPDKPAQFWCAKPNRQQIAAIAETSETDSAKGNDLFINTCVLAGDLDQLEHDDALYFGLLKEISGLIENKKKL</sequence>
<name>A0A1M6LY02_9BACT</name>
<keyword evidence="2" id="KW-1185">Reference proteome</keyword>
<dbReference type="EMBL" id="FQYN01000010">
    <property type="protein sequence ID" value="SHJ76035.1"/>
    <property type="molecule type" value="Genomic_DNA"/>
</dbReference>
<gene>
    <name evidence="1" type="ORF">SAMN02745146_0096</name>
</gene>
<protein>
    <submittedName>
        <fullName evidence="1">Uncharacterized protein</fullName>
    </submittedName>
</protein>
<dbReference type="Proteomes" id="UP000184418">
    <property type="component" value="Unassembled WGS sequence"/>
</dbReference>
<dbReference type="AlphaFoldDB" id="A0A1M6LY02"/>
<dbReference type="STRING" id="1121955.SAMN02745146_0096"/>
<accession>A0A1M6LY02</accession>
<dbReference type="RefSeq" id="WP_073112290.1">
    <property type="nucleotide sequence ID" value="NZ_FQYN01000010.1"/>
</dbReference>
<evidence type="ECO:0000313" key="2">
    <source>
        <dbReference type="Proteomes" id="UP000184418"/>
    </source>
</evidence>